<accession>V2X4J6</accession>
<dbReference type="PANTHER" id="PTHR35043">
    <property type="entry name" value="TRANSCRIPTION FACTOR DOMAIN-CONTAINING PROTEIN"/>
    <property type="match status" value="1"/>
</dbReference>
<dbReference type="AlphaFoldDB" id="V2X4J6"/>
<keyword evidence="2" id="KW-1133">Transmembrane helix</keyword>
<keyword evidence="2" id="KW-0472">Membrane</keyword>
<gene>
    <name evidence="3" type="ORF">Moror_12818</name>
</gene>
<evidence type="ECO:0000256" key="2">
    <source>
        <dbReference type="SAM" id="Phobius"/>
    </source>
</evidence>
<reference evidence="3 4" key="1">
    <citation type="journal article" date="2014" name="BMC Genomics">
        <title>Genome and secretome analysis of the hemibiotrophic fungal pathogen, Moniliophthora roreri, which causes frosty pod rot disease of cacao: mechanisms of the biotrophic and necrotrophic phases.</title>
        <authorList>
            <person name="Meinhardt L.W."/>
            <person name="Costa G.G.L."/>
            <person name="Thomazella D.P.T."/>
            <person name="Teixeira P.J.P.L."/>
            <person name="Carazzolle M.F."/>
            <person name="Schuster S.C."/>
            <person name="Carlson J.E."/>
            <person name="Guiltinan M.J."/>
            <person name="Mieczkowski P."/>
            <person name="Farmer A."/>
            <person name="Ramaraj T."/>
            <person name="Crozier J."/>
            <person name="Davis R.E."/>
            <person name="Shao J."/>
            <person name="Melnick R.L."/>
            <person name="Pereira G.A.G."/>
            <person name="Bailey B.A."/>
        </authorList>
    </citation>
    <scope>NUCLEOTIDE SEQUENCE [LARGE SCALE GENOMIC DNA]</scope>
    <source>
        <strain evidence="3 4">MCA 2997</strain>
    </source>
</reference>
<evidence type="ECO:0000313" key="3">
    <source>
        <dbReference type="EMBL" id="ESK94073.1"/>
    </source>
</evidence>
<feature type="transmembrane region" description="Helical" evidence="2">
    <location>
        <begin position="503"/>
        <end position="528"/>
    </location>
</feature>
<comment type="caution">
    <text evidence="3">The sequence shown here is derived from an EMBL/GenBank/DDBJ whole genome shotgun (WGS) entry which is preliminary data.</text>
</comment>
<name>V2X4J6_MONRO</name>
<keyword evidence="2" id="KW-0812">Transmembrane</keyword>
<dbReference type="KEGG" id="mrr:Moror_12818"/>
<feature type="transmembrane region" description="Helical" evidence="2">
    <location>
        <begin position="85"/>
        <end position="110"/>
    </location>
</feature>
<dbReference type="HOGENOM" id="CLU_022883_5_1_1"/>
<dbReference type="EMBL" id="AWSO01000155">
    <property type="protein sequence ID" value="ESK94073.1"/>
    <property type="molecule type" value="Genomic_DNA"/>
</dbReference>
<feature type="transmembrane region" description="Helical" evidence="2">
    <location>
        <begin position="544"/>
        <end position="562"/>
    </location>
</feature>
<sequence length="589" mass="66064">MRRVHPLVHRAIVPQLNLGFQMDLSSISRSYSSLLADSTSAPTLWMPEPTFRGTFGIFSLCLSTLVICVWSAIHMDIPTKRSSMIRSFISGVAWMVSALFCPEVLLFIAFNQRMNARAIVKQASIDLRSKNNHNHNETTESLLESHDDGPTRRRRRHPLTLVHGFYASMGGYVFDFVDDDGQYTGLQFLPAGCTRMSITAEGIRFLMKHDPDLIPDLSETSITDRTQASSLSKAVLLLQVLWFCTNCASRLGQGLPLSLLEVSTVAHGLCTLVTYVLWWSKPLNVAEPTTISGEHAQQACALMTMCSTKEMHLLCGTMCLRFPAEMRSITTQVQTSTPGNGESAVQRSVEREHQASVSLTPEQDILEGTKFTPKREAVKVTFQRFKTWLLFWAQSQIPPWYAMPRRDSKSAVDLKPADFHRWILASKAMERYHLSMKDLEPMLFQKPCVTSHSTLQSSADYKEQNTKGIIRSNLSAIALTLMFGLPHFLGWNAHFPTSIEQRLWRIATVAVACWGIAMASIVALIVLVRKSLGKYTGERKGETPLVASAALLYIITAGYLLFESLSQLFYLSPAAYEVPIWSNYWPHVS</sequence>
<feature type="region of interest" description="Disordered" evidence="1">
    <location>
        <begin position="130"/>
        <end position="154"/>
    </location>
</feature>
<feature type="transmembrane region" description="Helical" evidence="2">
    <location>
        <begin position="55"/>
        <end position="73"/>
    </location>
</feature>
<evidence type="ECO:0000256" key="1">
    <source>
        <dbReference type="SAM" id="MobiDB-lite"/>
    </source>
</evidence>
<protein>
    <submittedName>
        <fullName evidence="3">Uncharacterized protein</fullName>
    </submittedName>
</protein>
<feature type="transmembrane region" description="Helical" evidence="2">
    <location>
        <begin position="472"/>
        <end position="491"/>
    </location>
</feature>
<evidence type="ECO:0000313" key="4">
    <source>
        <dbReference type="Proteomes" id="UP000017559"/>
    </source>
</evidence>
<dbReference type="Proteomes" id="UP000017559">
    <property type="component" value="Unassembled WGS sequence"/>
</dbReference>
<proteinExistence type="predicted"/>
<feature type="compositionally biased region" description="Basic and acidic residues" evidence="1">
    <location>
        <begin position="134"/>
        <end position="151"/>
    </location>
</feature>
<dbReference type="OrthoDB" id="3029001at2759"/>
<organism evidence="3 4">
    <name type="scientific">Moniliophthora roreri (strain MCA 2997)</name>
    <name type="common">Cocoa frosty pod rot fungus</name>
    <name type="synonym">Crinipellis roreri</name>
    <dbReference type="NCBI Taxonomy" id="1381753"/>
    <lineage>
        <taxon>Eukaryota</taxon>
        <taxon>Fungi</taxon>
        <taxon>Dikarya</taxon>
        <taxon>Basidiomycota</taxon>
        <taxon>Agaricomycotina</taxon>
        <taxon>Agaricomycetes</taxon>
        <taxon>Agaricomycetidae</taxon>
        <taxon>Agaricales</taxon>
        <taxon>Marasmiineae</taxon>
        <taxon>Marasmiaceae</taxon>
        <taxon>Moniliophthora</taxon>
    </lineage>
</organism>
<dbReference type="PANTHER" id="PTHR35043:SF9">
    <property type="match status" value="1"/>
</dbReference>
<keyword evidence="4" id="KW-1185">Reference proteome</keyword>